<keyword evidence="2" id="KW-1185">Reference proteome</keyword>
<dbReference type="Gene3D" id="1.10.238.160">
    <property type="match status" value="1"/>
</dbReference>
<protein>
    <recommendedName>
        <fullName evidence="3">AlpA family phage regulatory protein</fullName>
    </recommendedName>
</protein>
<dbReference type="EMBL" id="BAQD01000147">
    <property type="protein sequence ID" value="GBQ09052.1"/>
    <property type="molecule type" value="Genomic_DNA"/>
</dbReference>
<dbReference type="RefSeq" id="WP_018980370.1">
    <property type="nucleotide sequence ID" value="NZ_BAQD01000147.1"/>
</dbReference>
<accession>A0ABQ0P1F6</accession>
<comment type="caution">
    <text evidence="1">The sequence shown here is derived from an EMBL/GenBank/DDBJ whole genome shotgun (WGS) entry which is preliminary data.</text>
</comment>
<dbReference type="Pfam" id="PF05930">
    <property type="entry name" value="Phage_AlpA"/>
    <property type="match status" value="1"/>
</dbReference>
<evidence type="ECO:0000313" key="2">
    <source>
        <dbReference type="Proteomes" id="UP001062901"/>
    </source>
</evidence>
<evidence type="ECO:0000313" key="1">
    <source>
        <dbReference type="EMBL" id="GBQ09052.1"/>
    </source>
</evidence>
<dbReference type="InterPro" id="IPR010260">
    <property type="entry name" value="AlpA"/>
</dbReference>
<evidence type="ECO:0008006" key="3">
    <source>
        <dbReference type="Google" id="ProtNLM"/>
    </source>
</evidence>
<reference evidence="1" key="1">
    <citation type="submission" date="2013-04" db="EMBL/GenBank/DDBJ databases">
        <title>The genome sequencing project of 58 acetic acid bacteria.</title>
        <authorList>
            <person name="Okamoto-Kainuma A."/>
            <person name="Ishikawa M."/>
            <person name="Umino S."/>
            <person name="Koizumi Y."/>
            <person name="Shiwa Y."/>
            <person name="Yoshikawa H."/>
            <person name="Matsutani M."/>
            <person name="Matsushita K."/>
        </authorList>
    </citation>
    <scope>NUCLEOTIDE SEQUENCE</scope>
    <source>
        <strain evidence="1">DSM 15669</strain>
    </source>
</reference>
<proteinExistence type="predicted"/>
<dbReference type="Proteomes" id="UP001062901">
    <property type="component" value="Unassembled WGS sequence"/>
</dbReference>
<gene>
    <name evidence="1" type="ORF">AA15669_2037</name>
</gene>
<organism evidence="1 2">
    <name type="scientific">Saccharibacter floricola DSM 15669</name>
    <dbReference type="NCBI Taxonomy" id="1123227"/>
    <lineage>
        <taxon>Bacteria</taxon>
        <taxon>Pseudomonadati</taxon>
        <taxon>Pseudomonadota</taxon>
        <taxon>Alphaproteobacteria</taxon>
        <taxon>Acetobacterales</taxon>
        <taxon>Acetobacteraceae</taxon>
        <taxon>Saccharibacter</taxon>
    </lineage>
</organism>
<sequence>MTQVEKRREILFESGELLTLDEILEKTKFSKTYIYASMKNGRFPRSIKFSTKTVRWPSDDVNKWFEAFINGCAPAE</sequence>
<name>A0ABQ0P1F6_9PROT</name>